<dbReference type="Proteomes" id="UP001057452">
    <property type="component" value="Chromosome 21"/>
</dbReference>
<name>A0ACB9W1R6_CHAAC</name>
<accession>A0ACB9W1R6</accession>
<protein>
    <submittedName>
        <fullName evidence="1">Uncharacterized protein</fullName>
    </submittedName>
</protein>
<proteinExistence type="predicted"/>
<evidence type="ECO:0000313" key="1">
    <source>
        <dbReference type="EMBL" id="KAI4806109.1"/>
    </source>
</evidence>
<organism evidence="1 2">
    <name type="scientific">Chaenocephalus aceratus</name>
    <name type="common">Blackfin icefish</name>
    <name type="synonym">Chaenichthys aceratus</name>
    <dbReference type="NCBI Taxonomy" id="36190"/>
    <lineage>
        <taxon>Eukaryota</taxon>
        <taxon>Metazoa</taxon>
        <taxon>Chordata</taxon>
        <taxon>Craniata</taxon>
        <taxon>Vertebrata</taxon>
        <taxon>Euteleostomi</taxon>
        <taxon>Actinopterygii</taxon>
        <taxon>Neopterygii</taxon>
        <taxon>Teleostei</taxon>
        <taxon>Neoteleostei</taxon>
        <taxon>Acanthomorphata</taxon>
        <taxon>Eupercaria</taxon>
        <taxon>Perciformes</taxon>
        <taxon>Notothenioidei</taxon>
        <taxon>Channichthyidae</taxon>
        <taxon>Chaenocephalus</taxon>
    </lineage>
</organism>
<comment type="caution">
    <text evidence="1">The sequence shown here is derived from an EMBL/GenBank/DDBJ whole genome shotgun (WGS) entry which is preliminary data.</text>
</comment>
<keyword evidence="2" id="KW-1185">Reference proteome</keyword>
<reference evidence="1" key="1">
    <citation type="submission" date="2022-05" db="EMBL/GenBank/DDBJ databases">
        <title>Chromosome-level genome of Chaenocephalus aceratus.</title>
        <authorList>
            <person name="Park H."/>
        </authorList>
    </citation>
    <scope>NUCLEOTIDE SEQUENCE</scope>
    <source>
        <strain evidence="1">KU_202001</strain>
    </source>
</reference>
<gene>
    <name evidence="1" type="ORF">KUCAC02_010693</name>
</gene>
<sequence>MAPGKQHGSSSSNRQKTEVSAVLLLIKTPNKLLCKYSVHTTHNVQQAALQINIAEEKVVVIALISHNTLH</sequence>
<dbReference type="EMBL" id="CM043805">
    <property type="protein sequence ID" value="KAI4806109.1"/>
    <property type="molecule type" value="Genomic_DNA"/>
</dbReference>
<evidence type="ECO:0000313" key="2">
    <source>
        <dbReference type="Proteomes" id="UP001057452"/>
    </source>
</evidence>